<evidence type="ECO:0008006" key="4">
    <source>
        <dbReference type="Google" id="ProtNLM"/>
    </source>
</evidence>
<sequence length="841" mass="92923">MPTYPNSPPGSPPPPADHSLHINSLRSSHVTGSNDPLQRHKQWSHNAIANNNFIHVNVPFHREESVTWNLKKPDLYTQHQAAPSIPITAQSSSDHDYRDIIDDLTVEIQQLKKKLKRYKKSGPAQLYKDELLEIRVHGLPQKKKRKLEAILEDFATNIDGSPNGSPSLKRASVSPHNRNHTYSESGVQRQRAPISRGSSLRPTDSAYASMSTGEESSITPLSHPILTSTQSSKGEVEDYLRDIPDGLYPQHAIMTDRERKSLVVRRLEQLFTGRDYIADTLKTPFVRPGGSFIMVGDVADGQVTDQSPTHELPTDRHEPIREARILPSEQQSHTPGNDSHLRNSVSPSHPCKDSLNTGGNDEDSVPGTKSFPPLLLLPKQRATRPCDLDPDRAQVPYENMDYIRHLDLLPPELLSREQSSQVVDLDVEGWVSLNLLYNLAQLHLINVTPDFVRSAVSENSIRLQLSTDGHKILWQGGSKDTNSSSYSSDYDTPETPFVGNINKSEKRQDRQKTSCFTNNEPQLGGLGNDVPAFNPQVCARVESFRYEPLFALQNSSLGHISRVGSVSPVIAAENDKSGKSRLGLESYAGSADRRQHHEGAITYYSNAPFCIDLAGDPTNVSRTACTSLNSPTRENSQQLSDSSRSPQRTTSRSYISHTPPTGQYQHLRRRISGKTGSNSNGVQDLMPDSNHPSSYIELDPVWTDDQQDIEQPLLEPCGLGVLPHDHFRVVVDTKRPKQDILQSSEPEFGRSKEGIKGSTHPKVATQISGSISGGSETKVTKGSCSIGIEYLSWRTERLVPVPLPSPARFFPPLSTNSSVSGEDNDLSTAADDLGLLEKDAS</sequence>
<dbReference type="InterPro" id="IPR018554">
    <property type="entry name" value="FRQ"/>
</dbReference>
<feature type="compositionally biased region" description="Low complexity" evidence="1">
    <location>
        <begin position="640"/>
        <end position="653"/>
    </location>
</feature>
<accession>A0A395RKL6</accession>
<comment type="caution">
    <text evidence="2">The sequence shown here is derived from an EMBL/GenBank/DDBJ whole genome shotgun (WGS) entry which is preliminary data.</text>
</comment>
<dbReference type="GO" id="GO:0005737">
    <property type="term" value="C:cytoplasm"/>
    <property type="evidence" value="ECO:0007669"/>
    <property type="project" value="InterPro"/>
</dbReference>
<evidence type="ECO:0000313" key="2">
    <source>
        <dbReference type="EMBL" id="RGP60641.1"/>
    </source>
</evidence>
<feature type="region of interest" description="Disordered" evidence="1">
    <location>
        <begin position="744"/>
        <end position="778"/>
    </location>
</feature>
<feature type="compositionally biased region" description="Polar residues" evidence="1">
    <location>
        <begin position="174"/>
        <end position="188"/>
    </location>
</feature>
<feature type="region of interest" description="Disordered" evidence="1">
    <location>
        <begin position="476"/>
        <end position="521"/>
    </location>
</feature>
<feature type="compositionally biased region" description="Polar residues" evidence="1">
    <location>
        <begin position="196"/>
        <end position="233"/>
    </location>
</feature>
<proteinExistence type="predicted"/>
<feature type="region of interest" description="Disordered" evidence="1">
    <location>
        <begin position="158"/>
        <end position="234"/>
    </location>
</feature>
<protein>
    <recommendedName>
        <fullName evidence="4">Frequency clock protein</fullName>
    </recommendedName>
</protein>
<feature type="compositionally biased region" description="Pro residues" evidence="1">
    <location>
        <begin position="1"/>
        <end position="16"/>
    </location>
</feature>
<feature type="compositionally biased region" description="Polar residues" evidence="1">
    <location>
        <begin position="622"/>
        <end position="639"/>
    </location>
</feature>
<reference evidence="2 3" key="1">
    <citation type="journal article" date="2018" name="PLoS Pathog.">
        <title>Evolution of structural diversity of trichothecenes, a family of toxins produced by plant pathogenic and entomopathogenic fungi.</title>
        <authorList>
            <person name="Proctor R.H."/>
            <person name="McCormick S.P."/>
            <person name="Kim H.S."/>
            <person name="Cardoza R.E."/>
            <person name="Stanley A.M."/>
            <person name="Lindo L."/>
            <person name="Kelly A."/>
            <person name="Brown D.W."/>
            <person name="Lee T."/>
            <person name="Vaughan M.M."/>
            <person name="Alexander N.J."/>
            <person name="Busman M."/>
            <person name="Gutierrez S."/>
        </authorList>
    </citation>
    <scope>NUCLEOTIDE SEQUENCE [LARGE SCALE GENOMIC DNA]</scope>
    <source>
        <strain evidence="2 3">NRRL 3299</strain>
    </source>
</reference>
<keyword evidence="3" id="KW-1185">Reference proteome</keyword>
<evidence type="ECO:0000256" key="1">
    <source>
        <dbReference type="SAM" id="MobiDB-lite"/>
    </source>
</evidence>
<dbReference type="STRING" id="5514.A0A395RKL6"/>
<feature type="compositionally biased region" description="Polar residues" evidence="1">
    <location>
        <begin position="765"/>
        <end position="778"/>
    </location>
</feature>
<name>A0A395RKL6_FUSSP</name>
<gene>
    <name evidence="2" type="ORF">FSPOR_10521</name>
</gene>
<feature type="region of interest" description="Disordered" evidence="1">
    <location>
        <begin position="622"/>
        <end position="696"/>
    </location>
</feature>
<dbReference type="GO" id="GO:0007623">
    <property type="term" value="P:circadian rhythm"/>
    <property type="evidence" value="ECO:0007669"/>
    <property type="project" value="InterPro"/>
</dbReference>
<dbReference type="Proteomes" id="UP000266152">
    <property type="component" value="Unassembled WGS sequence"/>
</dbReference>
<dbReference type="EMBL" id="PXOF01000183">
    <property type="protein sequence ID" value="RGP60641.1"/>
    <property type="molecule type" value="Genomic_DNA"/>
</dbReference>
<dbReference type="GO" id="GO:0006355">
    <property type="term" value="P:regulation of DNA-templated transcription"/>
    <property type="evidence" value="ECO:0007669"/>
    <property type="project" value="InterPro"/>
</dbReference>
<feature type="compositionally biased region" description="Polar residues" evidence="1">
    <location>
        <begin position="328"/>
        <end position="347"/>
    </location>
</feature>
<dbReference type="GO" id="GO:0005634">
    <property type="term" value="C:nucleus"/>
    <property type="evidence" value="ECO:0007669"/>
    <property type="project" value="InterPro"/>
</dbReference>
<feature type="region of interest" description="Disordered" evidence="1">
    <location>
        <begin position="1"/>
        <end position="21"/>
    </location>
</feature>
<evidence type="ECO:0000313" key="3">
    <source>
        <dbReference type="Proteomes" id="UP000266152"/>
    </source>
</evidence>
<feature type="region of interest" description="Disordered" evidence="1">
    <location>
        <begin position="326"/>
        <end position="389"/>
    </location>
</feature>
<organism evidence="2 3">
    <name type="scientific">Fusarium sporotrichioides</name>
    <dbReference type="NCBI Taxonomy" id="5514"/>
    <lineage>
        <taxon>Eukaryota</taxon>
        <taxon>Fungi</taxon>
        <taxon>Dikarya</taxon>
        <taxon>Ascomycota</taxon>
        <taxon>Pezizomycotina</taxon>
        <taxon>Sordariomycetes</taxon>
        <taxon>Hypocreomycetidae</taxon>
        <taxon>Hypocreales</taxon>
        <taxon>Nectriaceae</taxon>
        <taxon>Fusarium</taxon>
    </lineage>
</organism>
<feature type="region of interest" description="Disordered" evidence="1">
    <location>
        <begin position="802"/>
        <end position="841"/>
    </location>
</feature>
<feature type="compositionally biased region" description="Basic and acidic residues" evidence="1">
    <location>
        <begin position="503"/>
        <end position="512"/>
    </location>
</feature>
<dbReference type="AlphaFoldDB" id="A0A395RKL6"/>
<dbReference type="Pfam" id="PF09421">
    <property type="entry name" value="FRQ"/>
    <property type="match status" value="1"/>
</dbReference>
<feature type="compositionally biased region" description="Polar residues" evidence="1">
    <location>
        <begin position="654"/>
        <end position="664"/>
    </location>
</feature>